<feature type="region of interest" description="Disordered" evidence="1">
    <location>
        <begin position="85"/>
        <end position="111"/>
    </location>
</feature>
<dbReference type="Gene3D" id="3.30.420.10">
    <property type="entry name" value="Ribonuclease H-like superfamily/Ribonuclease H"/>
    <property type="match status" value="1"/>
</dbReference>
<dbReference type="InterPro" id="IPR001584">
    <property type="entry name" value="Integrase_cat-core"/>
</dbReference>
<comment type="caution">
    <text evidence="3">The sequence shown here is derived from an EMBL/GenBank/DDBJ whole genome shotgun (WGS) entry which is preliminary data.</text>
</comment>
<proteinExistence type="predicted"/>
<dbReference type="PANTHER" id="PTHR37984:SF15">
    <property type="entry name" value="INTEGRASE CATALYTIC DOMAIN-CONTAINING PROTEIN"/>
    <property type="match status" value="1"/>
</dbReference>
<evidence type="ECO:0000256" key="1">
    <source>
        <dbReference type="SAM" id="MobiDB-lite"/>
    </source>
</evidence>
<dbReference type="InterPro" id="IPR012337">
    <property type="entry name" value="RNaseH-like_sf"/>
</dbReference>
<dbReference type="GO" id="GO:0015074">
    <property type="term" value="P:DNA integration"/>
    <property type="evidence" value="ECO:0007669"/>
    <property type="project" value="InterPro"/>
</dbReference>
<keyword evidence="4" id="KW-1185">Reference proteome</keyword>
<protein>
    <recommendedName>
        <fullName evidence="2">Integrase catalytic domain-containing protein</fullName>
    </recommendedName>
</protein>
<organism evidence="3 4">
    <name type="scientific">Araneus ventricosus</name>
    <name type="common">Orbweaver spider</name>
    <name type="synonym">Epeira ventricosa</name>
    <dbReference type="NCBI Taxonomy" id="182803"/>
    <lineage>
        <taxon>Eukaryota</taxon>
        <taxon>Metazoa</taxon>
        <taxon>Ecdysozoa</taxon>
        <taxon>Arthropoda</taxon>
        <taxon>Chelicerata</taxon>
        <taxon>Arachnida</taxon>
        <taxon>Araneae</taxon>
        <taxon>Araneomorphae</taxon>
        <taxon>Entelegynae</taxon>
        <taxon>Araneoidea</taxon>
        <taxon>Araneidae</taxon>
        <taxon>Araneus</taxon>
    </lineage>
</organism>
<evidence type="ECO:0000259" key="2">
    <source>
        <dbReference type="PROSITE" id="PS50994"/>
    </source>
</evidence>
<dbReference type="InterPro" id="IPR036397">
    <property type="entry name" value="RNaseH_sf"/>
</dbReference>
<gene>
    <name evidence="3" type="ORF">AVEN_70456_1</name>
</gene>
<dbReference type="InterPro" id="IPR050951">
    <property type="entry name" value="Retrovirus_Pol_polyprotein"/>
</dbReference>
<dbReference type="Proteomes" id="UP000499080">
    <property type="component" value="Unassembled WGS sequence"/>
</dbReference>
<evidence type="ECO:0000313" key="3">
    <source>
        <dbReference type="EMBL" id="GBN85945.1"/>
    </source>
</evidence>
<name>A0A4Y2SFB9_ARAVE</name>
<evidence type="ECO:0000313" key="4">
    <source>
        <dbReference type="Proteomes" id="UP000499080"/>
    </source>
</evidence>
<accession>A0A4Y2SFB9</accession>
<reference evidence="3 4" key="1">
    <citation type="journal article" date="2019" name="Sci. Rep.">
        <title>Orb-weaving spider Araneus ventricosus genome elucidates the spidroin gene catalogue.</title>
        <authorList>
            <person name="Kono N."/>
            <person name="Nakamura H."/>
            <person name="Ohtoshi R."/>
            <person name="Moran D.A.P."/>
            <person name="Shinohara A."/>
            <person name="Yoshida Y."/>
            <person name="Fujiwara M."/>
            <person name="Mori M."/>
            <person name="Tomita M."/>
            <person name="Arakawa K."/>
        </authorList>
    </citation>
    <scope>NUCLEOTIDE SEQUENCE [LARGE SCALE GENOMIC DNA]</scope>
</reference>
<sequence length="111" mass="12763">MALDILGRFPVTTKDNRHVLVLMGYFTKWPEAIPIPDQEDSNVAEELVRIWTSRYCVLMILHSDQGTNFNSAVFTELCKLSFRNSEENKGNSVERKGFRDHSTSQKVDNDL</sequence>
<dbReference type="AlphaFoldDB" id="A0A4Y2SFB9"/>
<dbReference type="PANTHER" id="PTHR37984">
    <property type="entry name" value="PROTEIN CBG26694"/>
    <property type="match status" value="1"/>
</dbReference>
<dbReference type="EMBL" id="BGPR01021027">
    <property type="protein sequence ID" value="GBN85945.1"/>
    <property type="molecule type" value="Genomic_DNA"/>
</dbReference>
<dbReference type="PROSITE" id="PS50994">
    <property type="entry name" value="INTEGRASE"/>
    <property type="match status" value="1"/>
</dbReference>
<feature type="domain" description="Integrase catalytic" evidence="2">
    <location>
        <begin position="1"/>
        <end position="79"/>
    </location>
</feature>
<dbReference type="OrthoDB" id="10051637at2759"/>
<dbReference type="SUPFAM" id="SSF53098">
    <property type="entry name" value="Ribonuclease H-like"/>
    <property type="match status" value="1"/>
</dbReference>
<dbReference type="GO" id="GO:0003676">
    <property type="term" value="F:nucleic acid binding"/>
    <property type="evidence" value="ECO:0007669"/>
    <property type="project" value="InterPro"/>
</dbReference>